<gene>
    <name evidence="2" type="ORF">CALMAC_LOCUS12254</name>
</gene>
<reference evidence="2 3" key="1">
    <citation type="submission" date="2019-01" db="EMBL/GenBank/DDBJ databases">
        <authorList>
            <person name="Sayadi A."/>
        </authorList>
    </citation>
    <scope>NUCLEOTIDE SEQUENCE [LARGE SCALE GENOMIC DNA]</scope>
</reference>
<feature type="compositionally biased region" description="Pro residues" evidence="1">
    <location>
        <begin position="80"/>
        <end position="90"/>
    </location>
</feature>
<proteinExistence type="predicted"/>
<evidence type="ECO:0000313" key="3">
    <source>
        <dbReference type="Proteomes" id="UP000410492"/>
    </source>
</evidence>
<accession>A0A653CVM4</accession>
<evidence type="ECO:0000256" key="1">
    <source>
        <dbReference type="SAM" id="MobiDB-lite"/>
    </source>
</evidence>
<feature type="region of interest" description="Disordered" evidence="1">
    <location>
        <begin position="72"/>
        <end position="93"/>
    </location>
</feature>
<organism evidence="2 3">
    <name type="scientific">Callosobruchus maculatus</name>
    <name type="common">Southern cowpea weevil</name>
    <name type="synonym">Pulse bruchid</name>
    <dbReference type="NCBI Taxonomy" id="64391"/>
    <lineage>
        <taxon>Eukaryota</taxon>
        <taxon>Metazoa</taxon>
        <taxon>Ecdysozoa</taxon>
        <taxon>Arthropoda</taxon>
        <taxon>Hexapoda</taxon>
        <taxon>Insecta</taxon>
        <taxon>Pterygota</taxon>
        <taxon>Neoptera</taxon>
        <taxon>Endopterygota</taxon>
        <taxon>Coleoptera</taxon>
        <taxon>Polyphaga</taxon>
        <taxon>Cucujiformia</taxon>
        <taxon>Chrysomeloidea</taxon>
        <taxon>Chrysomelidae</taxon>
        <taxon>Bruchinae</taxon>
        <taxon>Bruchini</taxon>
        <taxon>Callosobruchus</taxon>
    </lineage>
</organism>
<dbReference type="AlphaFoldDB" id="A0A653CVM4"/>
<dbReference type="OrthoDB" id="10266999at2759"/>
<sequence length="109" mass="11781">MEPRRRAAGWWWLCGRPSNASTPSGDEPPLPPAPQPPPAQPPRGCHATCHAAADTTGRLLCSWRRHSRLRSVTKMASPNAPAPRGLPPGLAPSKSCLRIPWAYTRSLSS</sequence>
<feature type="compositionally biased region" description="Pro residues" evidence="1">
    <location>
        <begin position="26"/>
        <end position="41"/>
    </location>
</feature>
<keyword evidence="3" id="KW-1185">Reference proteome</keyword>
<evidence type="ECO:0000313" key="2">
    <source>
        <dbReference type="EMBL" id="VEN51961.1"/>
    </source>
</evidence>
<protein>
    <submittedName>
        <fullName evidence="2">Uncharacterized protein</fullName>
    </submittedName>
</protein>
<name>A0A653CVM4_CALMS</name>
<dbReference type="Proteomes" id="UP000410492">
    <property type="component" value="Unassembled WGS sequence"/>
</dbReference>
<feature type="region of interest" description="Disordered" evidence="1">
    <location>
        <begin position="17"/>
        <end position="46"/>
    </location>
</feature>
<dbReference type="EMBL" id="CAACVG010009070">
    <property type="protein sequence ID" value="VEN51961.1"/>
    <property type="molecule type" value="Genomic_DNA"/>
</dbReference>